<reference evidence="3" key="1">
    <citation type="submission" date="2020-11" db="EMBL/GenBank/DDBJ databases">
        <title>Sequencing the genomes of 1000 actinobacteria strains.</title>
        <authorList>
            <person name="Klenk H.-P."/>
        </authorList>
    </citation>
    <scope>NUCLEOTIDE SEQUENCE</scope>
    <source>
        <strain evidence="3">DSM 45356</strain>
    </source>
</reference>
<feature type="compositionally biased region" description="Basic and acidic residues" evidence="1">
    <location>
        <begin position="2028"/>
        <end position="2040"/>
    </location>
</feature>
<feature type="region of interest" description="Disordered" evidence="1">
    <location>
        <begin position="27"/>
        <end position="75"/>
    </location>
</feature>
<feature type="region of interest" description="Disordered" evidence="1">
    <location>
        <begin position="1673"/>
        <end position="1716"/>
    </location>
</feature>
<dbReference type="PANTHER" id="PTHR32305">
    <property type="match status" value="1"/>
</dbReference>
<name>A0A8J7KVS6_9ACTN</name>
<dbReference type="NCBIfam" id="TIGR03696">
    <property type="entry name" value="Rhs_assc_core"/>
    <property type="match status" value="1"/>
</dbReference>
<evidence type="ECO:0000313" key="4">
    <source>
        <dbReference type="Proteomes" id="UP000622552"/>
    </source>
</evidence>
<sequence length="2272" mass="236045">MSSRRHSPILVAAIVAASLLVAPPVAEAASKKAGGRPHPGTVWRPRELRAPDSTSPLGAAGPATPGRTAPVRSETPAVTVWPAASTVDIDLGPRAAAALSRPPEDDPVGPVRVSAKAGVARVRVAVAEHGTAAAAGVSGVVVSVSRADGGTGTAPVDVAVDYRSFETAFGGNFADRMTLVALPGCALTTPAVPACQVRTPVAFTNDRAQHRLVAAVNLPAAPSTSLAAPPATVLAVTGGSTGVNGSYAATPLKTSDTWSAGGNSGSFNYSYPLTVPRALGGTAPPIAVGYDSASVDGRTTVSNSQPSAVGEGWELSGAGAFIETSYQPCSRVDPTAWAASGDMCVGTPNATISGGAHAGQLVRDDADTSKWRLAHDDGSRVQLLYGTAGGSNNTNDQAYWKVTGTDGTAYFYGANRLPAAYGGTGADAPTYSTWTEPVFGTGSGTTCHDPTGSVPAQDCRRAWRWNLDFVIDPHGNLTRYDYSREEDFYQHNGAVTEFTRSGFITGVDYGWQTCDLVGSGCTGRAASAKPADVIAFDYASRCLAGTSGCPTAAVTVSGGIATTGITKANAAAFPDTPFDQHCDAGSTSCATYSPTFYATVRLTGIRTAVNSGGTPKTAQPAGTPTGYLAADSYRFPQAFPPPQDYSTGVSGNHAQLRLEEIDHTGYLTNSDGTTVATDAPPVHLGYTGGLPNRAAASSLYAQAQFFRFRLTEITDELGADTVVGYGQPNNLSCGTTAPPATIANATLCFPQYFSYQGTQTLDWFNRYVVTGVSVVDTTRPSGYVYSADRTTGYTYLGAPAWHTNDSEQADPRYRTVDQFRGFHQVRTVSGVEAAGHNAKTLVTYFQGMDQDPTVAVNVTDTHGGSYRDDNALAGRAYETQTFAADDSATPVTDVITVPVDPTTVVTAAHTRASGLPAQRAHFDQTAKRITYQQVSTSGTPRRSEVDYSYDNSLPTFTGGGGVGGNGRLLLTDDKGETDATGTPLGKVAELCTFTGYAINSTSAEAAQQTAYPYQSITSTVPAGQSCTTTSETATTTVSQTQTLYDGLPQGSVTVGDATTHRAAPAFNAAWVTQSTAGGHDGYGRAGWTADADANTTSVALTPASGLLPSQVQVTNPKGWKSTTAVDRGRGVTLSAIDVNGRRIDSVYDGLGRTTKAWAADHPMATNPNTPNATFDYGLYGAAPGARGTLKNPYTVTRSLRNNGSYTVSYSILDGFGEGVETQSTPLDDTSGLVSTQVEYDSLGRAYRTAAAHYDNGTSPSGTFVAYGDALPSQTYSTFDGLSRPLTTTQYSLAAVLPGMVTTHAYPGVDRTDVTNPTGGGASSAFTDVRGQSTALWTYRGGVPTGNAADADVTGYGFAYTATGTTSTVTDATGHNTWTTSTGDLLGRTVTRTDPDTGTTTSTSDNAGLLLQTTDGRGRTVSYNYDSLGRRTASYNAPWSASPAASTQLASWAFDTAPGSDGHTTLGLPVSSTRVVGSATYVSAVTGYDAGGRSLGSSVTIPGAEGALAGTYTSKNYYTATIGLLDRTDLPAAGGLPAETVYNSYNNNGLLRGTGGNADYVSETVYDPYGRVRSRTLGDYPYQVVQQNAYDAATGRVTNTFVDATAGRNSANTSQLNTYSVDYTSYAYNAAGLLTSVATLQNYTVSGSYNPGPSVRDVQCYTYDYAARLTNAWSDSGDQTPSATTNLNSPTTRPGGLGSCASSTTNNPPTGGIGGPAPYWQSYTFDATGSLTGNRSTIVEHDVTGNTTKDVTRTSGYAAGGPHLLSGVTSTGGKTDTFGYDAAGNTTSRTITSGASQNANQTLTWDVEGRLASVADTVSGKTASFVYDASGQTLIRRDLTTGSGTGTVTLYLGNTELRMTGSTVSGTRYYSYPSAPTIVADKSGALSYELTNSQATGGTTMNAANGQITARRYLKPFGDIRGTPPSTWVDDHTFLDKPTDTATGLTTVGARTYDAGSGRFLSADPIFQPENPQAMGGYAYAGNDPASASDPTGLQSKEEKEANYTAPGEIPAPSCEKPCQPGTGAKGGSSEEKKGSDQAKERASAAAQAAAARGFQALLALARAAVAALLAAILVNALHEKAEDIRHPDHLDLSKIPDQPMCFAGWNDDCQNASDWYEMTDYNGDVGMPYDVGPNDVIPGVPYTAKFGVQQGTIVSVAKENGWSLGGKVNLRKVGEVNGSYSSKAVQTTISSDLAVSELSIGPFNPKVHMRIRAIPVLAVRKVYNGTCSFWGQCSGGPNVEYKLKLVKVMIDGPDGLTPVQGAVSPDRPWAHP</sequence>
<dbReference type="InterPro" id="IPR006530">
    <property type="entry name" value="YD"/>
</dbReference>
<dbReference type="InterPro" id="IPR022385">
    <property type="entry name" value="Rhs_assc_core"/>
</dbReference>
<feature type="region of interest" description="Disordered" evidence="1">
    <location>
        <begin position="1386"/>
        <end position="1407"/>
    </location>
</feature>
<feature type="compositionally biased region" description="Low complexity" evidence="1">
    <location>
        <begin position="54"/>
        <end position="70"/>
    </location>
</feature>
<keyword evidence="4" id="KW-1185">Reference proteome</keyword>
<evidence type="ECO:0000313" key="3">
    <source>
        <dbReference type="EMBL" id="MBG6135662.1"/>
    </source>
</evidence>
<feature type="compositionally biased region" description="Polar residues" evidence="1">
    <location>
        <begin position="1673"/>
        <end position="1691"/>
    </location>
</feature>
<dbReference type="RefSeq" id="WP_197002743.1">
    <property type="nucleotide sequence ID" value="NZ_BONS01000002.1"/>
</dbReference>
<dbReference type="EMBL" id="JADOUF010000001">
    <property type="protein sequence ID" value="MBG6135662.1"/>
    <property type="molecule type" value="Genomic_DNA"/>
</dbReference>
<organism evidence="3 4">
    <name type="scientific">Longispora fulva</name>
    <dbReference type="NCBI Taxonomy" id="619741"/>
    <lineage>
        <taxon>Bacteria</taxon>
        <taxon>Bacillati</taxon>
        <taxon>Actinomycetota</taxon>
        <taxon>Actinomycetes</taxon>
        <taxon>Micromonosporales</taxon>
        <taxon>Micromonosporaceae</taxon>
        <taxon>Longispora</taxon>
    </lineage>
</organism>
<feature type="region of interest" description="Disordered" evidence="1">
    <location>
        <begin position="1963"/>
        <end position="2040"/>
    </location>
</feature>
<comment type="caution">
    <text evidence="3">The sequence shown here is derived from an EMBL/GenBank/DDBJ whole genome shotgun (WGS) entry which is preliminary data.</text>
</comment>
<dbReference type="PANTHER" id="PTHR32305:SF17">
    <property type="entry name" value="TRNA NUCLEASE WAPA"/>
    <property type="match status" value="1"/>
</dbReference>
<dbReference type="Proteomes" id="UP000622552">
    <property type="component" value="Unassembled WGS sequence"/>
</dbReference>
<evidence type="ECO:0000256" key="2">
    <source>
        <dbReference type="SAM" id="SignalP"/>
    </source>
</evidence>
<protein>
    <submittedName>
        <fullName evidence="3">RHS repeat-associated protein</fullName>
    </submittedName>
</protein>
<proteinExistence type="predicted"/>
<feature type="compositionally biased region" description="Low complexity" evidence="1">
    <location>
        <begin position="1386"/>
        <end position="1403"/>
    </location>
</feature>
<dbReference type="NCBIfam" id="TIGR01643">
    <property type="entry name" value="YD_repeat_2x"/>
    <property type="match status" value="1"/>
</dbReference>
<dbReference type="Gene3D" id="2.180.10.10">
    <property type="entry name" value="RHS repeat-associated core"/>
    <property type="match status" value="1"/>
</dbReference>
<accession>A0A8J7KVS6</accession>
<evidence type="ECO:0000256" key="1">
    <source>
        <dbReference type="SAM" id="MobiDB-lite"/>
    </source>
</evidence>
<dbReference type="InterPro" id="IPR050708">
    <property type="entry name" value="T6SS_VgrG/RHS"/>
</dbReference>
<feature type="signal peptide" evidence="2">
    <location>
        <begin position="1"/>
        <end position="28"/>
    </location>
</feature>
<keyword evidence="2" id="KW-0732">Signal</keyword>
<feature type="chain" id="PRO_5035305426" evidence="2">
    <location>
        <begin position="29"/>
        <end position="2272"/>
    </location>
</feature>
<gene>
    <name evidence="3" type="ORF">IW245_001856</name>
</gene>